<evidence type="ECO:0000313" key="2">
    <source>
        <dbReference type="EMBL" id="OGM28907.1"/>
    </source>
</evidence>
<name>A0A1F7YNP6_9BACT</name>
<feature type="compositionally biased region" description="Polar residues" evidence="1">
    <location>
        <begin position="34"/>
        <end position="51"/>
    </location>
</feature>
<evidence type="ECO:0000313" key="3">
    <source>
        <dbReference type="Proteomes" id="UP000177263"/>
    </source>
</evidence>
<dbReference type="EMBL" id="MGGM01000023">
    <property type="protein sequence ID" value="OGM28907.1"/>
    <property type="molecule type" value="Genomic_DNA"/>
</dbReference>
<comment type="caution">
    <text evidence="2">The sequence shown here is derived from an EMBL/GenBank/DDBJ whole genome shotgun (WGS) entry which is preliminary data.</text>
</comment>
<evidence type="ECO:0000256" key="1">
    <source>
        <dbReference type="SAM" id="MobiDB-lite"/>
    </source>
</evidence>
<organism evidence="2 3">
    <name type="scientific">Candidatus Woesebacteria bacterium RIFCSPHIGHO2_01_FULL_41_10</name>
    <dbReference type="NCBI Taxonomy" id="1802500"/>
    <lineage>
        <taxon>Bacteria</taxon>
        <taxon>Candidatus Woeseibacteriota</taxon>
    </lineage>
</organism>
<sequence>MNKPAIIAVTLGLVLALLAAGAFVVLRKQNTPATTTGSMMQDQATTMNSNDEGTRGSLKDLMSLAQNQECSFVDSESKSEGTVFVAQGNMRGDFEVTSETGTLVSHVIVKNDEMYLWMDDAEDGFKTTLSAVEDAAEEISESSPTYSNSVDLNQDVDYSCKPWAGDNSKFVLPSNVTFEDFAAMMEEVSGSMQGELNVSCEACDNLPAGDAQTQCKTALGC</sequence>
<feature type="region of interest" description="Disordered" evidence="1">
    <location>
        <begin position="34"/>
        <end position="54"/>
    </location>
</feature>
<reference evidence="2 3" key="1">
    <citation type="journal article" date="2016" name="Nat. Commun.">
        <title>Thousands of microbial genomes shed light on interconnected biogeochemical processes in an aquifer system.</title>
        <authorList>
            <person name="Anantharaman K."/>
            <person name="Brown C.T."/>
            <person name="Hug L.A."/>
            <person name="Sharon I."/>
            <person name="Castelle C.J."/>
            <person name="Probst A.J."/>
            <person name="Thomas B.C."/>
            <person name="Singh A."/>
            <person name="Wilkins M.J."/>
            <person name="Karaoz U."/>
            <person name="Brodie E.L."/>
            <person name="Williams K.H."/>
            <person name="Hubbard S.S."/>
            <person name="Banfield J.F."/>
        </authorList>
    </citation>
    <scope>NUCLEOTIDE SEQUENCE [LARGE SCALE GENOMIC DNA]</scope>
</reference>
<proteinExistence type="predicted"/>
<gene>
    <name evidence="2" type="ORF">A2801_03025</name>
</gene>
<dbReference type="Proteomes" id="UP000177263">
    <property type="component" value="Unassembled WGS sequence"/>
</dbReference>
<accession>A0A1F7YNP6</accession>
<protein>
    <submittedName>
        <fullName evidence="2">Uncharacterized protein</fullName>
    </submittedName>
</protein>
<dbReference type="AlphaFoldDB" id="A0A1F7YNP6"/>